<protein>
    <submittedName>
        <fullName evidence="1">Uncharacterized protein</fullName>
    </submittedName>
</protein>
<proteinExistence type="predicted"/>
<sequence length="500" mass="54965">MLVSSLVNQTQLQEVRDIASGKSKAYVFYTQENLNDWMIIQDYDAYLVIGDSFYIVDKEVTDYWWDRNDIKILETELPDMSNVISTLGAVTGGGKAINDILISGNTLTSAKNTTFVTINYDQNISGSKTFTSTIHSVGISVQNYDNSNNDLAVSGVRAISDIITIIDLKNYYNKSQAYSQIVTNNLLNIKAKIGDSYSKGEDDLLLFAKAEIDQLILKIEIDDIALSNYYSKTKTDELLDEKFGTADLANYETLGTSQTITANKTFNNSCQFVSAIYGMSTIIETSFIKSGANNTTFMSNISATGIVKAGKDNTSVLPAGGGDVLLSSFTGLKLVNITYTCNEVSQTQIVVEKCLRYGQLINFYSYIYMGAGTGTSCASVAVCTLDNAGFPKIYIESSIGSVDQIIPIKGNNHITIASVYYTDYEPLKRAISDVNGNRKINIVDDWHVNSIIDGMKSMSWVQDVVQKQTEAIGVVGKRTPLPYGIKTQKQRKNNSGYNQS</sequence>
<evidence type="ECO:0000313" key="2">
    <source>
        <dbReference type="Proteomes" id="UP000324800"/>
    </source>
</evidence>
<gene>
    <name evidence="1" type="ORF">EZS28_007927</name>
</gene>
<accession>A0A5J4WNQ1</accession>
<dbReference type="EMBL" id="SNRW01001397">
    <property type="protein sequence ID" value="KAA6396551.1"/>
    <property type="molecule type" value="Genomic_DNA"/>
</dbReference>
<reference evidence="1 2" key="1">
    <citation type="submission" date="2019-03" db="EMBL/GenBank/DDBJ databases">
        <title>Single cell metagenomics reveals metabolic interactions within the superorganism composed of flagellate Streblomastix strix and complex community of Bacteroidetes bacteria on its surface.</title>
        <authorList>
            <person name="Treitli S.C."/>
            <person name="Kolisko M."/>
            <person name="Husnik F."/>
            <person name="Keeling P."/>
            <person name="Hampl V."/>
        </authorList>
    </citation>
    <scope>NUCLEOTIDE SEQUENCE [LARGE SCALE GENOMIC DNA]</scope>
    <source>
        <strain evidence="1">ST1C</strain>
    </source>
</reference>
<evidence type="ECO:0000313" key="1">
    <source>
        <dbReference type="EMBL" id="KAA6396551.1"/>
    </source>
</evidence>
<comment type="caution">
    <text evidence="1">The sequence shown here is derived from an EMBL/GenBank/DDBJ whole genome shotgun (WGS) entry which is preliminary data.</text>
</comment>
<name>A0A5J4WNQ1_9EUKA</name>
<dbReference type="AlphaFoldDB" id="A0A5J4WNQ1"/>
<organism evidence="1 2">
    <name type="scientific">Streblomastix strix</name>
    <dbReference type="NCBI Taxonomy" id="222440"/>
    <lineage>
        <taxon>Eukaryota</taxon>
        <taxon>Metamonada</taxon>
        <taxon>Preaxostyla</taxon>
        <taxon>Oxymonadida</taxon>
        <taxon>Streblomastigidae</taxon>
        <taxon>Streblomastix</taxon>
    </lineage>
</organism>
<dbReference type="Proteomes" id="UP000324800">
    <property type="component" value="Unassembled WGS sequence"/>
</dbReference>